<reference evidence="1 2" key="1">
    <citation type="submission" date="2020-11" db="EMBL/GenBank/DDBJ databases">
        <authorList>
            <person name="Sun Q."/>
        </authorList>
    </citation>
    <scope>NUCLEOTIDE SEQUENCE [LARGE SCALE GENOMIC DNA]</scope>
    <source>
        <strain evidence="1 2">P8398</strain>
    </source>
</reference>
<evidence type="ECO:0000313" key="2">
    <source>
        <dbReference type="Proteomes" id="UP000662888"/>
    </source>
</evidence>
<dbReference type="Proteomes" id="UP000662888">
    <property type="component" value="Chromosome"/>
</dbReference>
<evidence type="ECO:0000313" key="1">
    <source>
        <dbReference type="EMBL" id="QPI51302.1"/>
    </source>
</evidence>
<gene>
    <name evidence="1" type="ORF">IV454_07200</name>
</gene>
<sequence length="45" mass="5053">MPTVNNAMAGLEKLQVIREVTGKRRGRVYAYEAFLRILDEGTDVA</sequence>
<organism evidence="1 2">
    <name type="scientific">Massilia antarctica</name>
    <dbReference type="NCBI Taxonomy" id="2765360"/>
    <lineage>
        <taxon>Bacteria</taxon>
        <taxon>Pseudomonadati</taxon>
        <taxon>Pseudomonadota</taxon>
        <taxon>Betaproteobacteria</taxon>
        <taxon>Burkholderiales</taxon>
        <taxon>Oxalobacteraceae</taxon>
        <taxon>Telluria group</taxon>
        <taxon>Massilia</taxon>
    </lineage>
</organism>
<protein>
    <submittedName>
        <fullName evidence="1">Uncharacterized protein</fullName>
    </submittedName>
</protein>
<accession>A0AA49A9Z4</accession>
<dbReference type="RefSeq" id="WP_206090909.1">
    <property type="nucleotide sequence ID" value="NZ_CP065053.1"/>
</dbReference>
<proteinExistence type="predicted"/>
<dbReference type="EMBL" id="CP065053">
    <property type="protein sequence ID" value="QPI51302.1"/>
    <property type="molecule type" value="Genomic_DNA"/>
</dbReference>
<name>A0AA49A9Z4_9BURK</name>
<keyword evidence="2" id="KW-1185">Reference proteome</keyword>